<dbReference type="Proteomes" id="UP001153678">
    <property type="component" value="Unassembled WGS sequence"/>
</dbReference>
<accession>A0A9W4SG04</accession>
<reference evidence="1" key="1">
    <citation type="submission" date="2022-08" db="EMBL/GenBank/DDBJ databases">
        <authorList>
            <person name="Kallberg Y."/>
            <person name="Tangrot J."/>
            <person name="Rosling A."/>
        </authorList>
    </citation>
    <scope>NUCLEOTIDE SEQUENCE</scope>
    <source>
        <strain evidence="1">Wild A</strain>
    </source>
</reference>
<organism evidence="1 2">
    <name type="scientific">Funneliformis geosporum</name>
    <dbReference type="NCBI Taxonomy" id="1117311"/>
    <lineage>
        <taxon>Eukaryota</taxon>
        <taxon>Fungi</taxon>
        <taxon>Fungi incertae sedis</taxon>
        <taxon>Mucoromycota</taxon>
        <taxon>Glomeromycotina</taxon>
        <taxon>Glomeromycetes</taxon>
        <taxon>Glomerales</taxon>
        <taxon>Glomeraceae</taxon>
        <taxon>Funneliformis</taxon>
    </lineage>
</organism>
<dbReference type="EMBL" id="CAMKVN010000362">
    <property type="protein sequence ID" value="CAI2167137.1"/>
    <property type="molecule type" value="Genomic_DNA"/>
</dbReference>
<name>A0A9W4SG04_9GLOM</name>
<comment type="caution">
    <text evidence="1">The sequence shown here is derived from an EMBL/GenBank/DDBJ whole genome shotgun (WGS) entry which is preliminary data.</text>
</comment>
<evidence type="ECO:0000313" key="1">
    <source>
        <dbReference type="EMBL" id="CAI2167137.1"/>
    </source>
</evidence>
<keyword evidence="2" id="KW-1185">Reference proteome</keyword>
<evidence type="ECO:0000313" key="2">
    <source>
        <dbReference type="Proteomes" id="UP001153678"/>
    </source>
</evidence>
<gene>
    <name evidence="1" type="ORF">FWILDA_LOCUS2922</name>
</gene>
<protein>
    <submittedName>
        <fullName evidence="1">6519_t:CDS:1</fullName>
    </submittedName>
</protein>
<sequence>RVISLTRTDVDLKICLPDLDFQVGSGQVTEQQIRPTISSKQHIRKLTSLQIKPGTFKQISQNNYQQITLSSSRTLLLTLKRNNQQEENIYQNKDTHQDEDTCQEVIANK</sequence>
<dbReference type="AlphaFoldDB" id="A0A9W4SG04"/>
<proteinExistence type="predicted"/>
<feature type="non-terminal residue" evidence="1">
    <location>
        <position position="109"/>
    </location>
</feature>